<dbReference type="Proteomes" id="UP001596378">
    <property type="component" value="Unassembled WGS sequence"/>
</dbReference>
<dbReference type="EMBL" id="JBHTAI010000009">
    <property type="protein sequence ID" value="MFC7150203.1"/>
    <property type="molecule type" value="Genomic_DNA"/>
</dbReference>
<keyword evidence="3" id="KW-1185">Reference proteome</keyword>
<comment type="caution">
    <text evidence="2">The sequence shown here is derived from an EMBL/GenBank/DDBJ whole genome shotgun (WGS) entry which is preliminary data.</text>
</comment>
<reference evidence="3" key="1">
    <citation type="journal article" date="2019" name="Int. J. Syst. Evol. Microbiol.">
        <title>The Global Catalogue of Microorganisms (GCM) 10K type strain sequencing project: providing services to taxonomists for standard genome sequencing and annotation.</title>
        <authorList>
            <consortium name="The Broad Institute Genomics Platform"/>
            <consortium name="The Broad Institute Genome Sequencing Center for Infectious Disease"/>
            <person name="Wu L."/>
            <person name="Ma J."/>
        </authorList>
    </citation>
    <scope>NUCLEOTIDE SEQUENCE [LARGE SCALE GENOMIC DNA]</scope>
    <source>
        <strain evidence="3">KCTC 12907</strain>
    </source>
</reference>
<protein>
    <submittedName>
        <fullName evidence="2">Acyl carrier protein</fullName>
    </submittedName>
</protein>
<evidence type="ECO:0000313" key="2">
    <source>
        <dbReference type="EMBL" id="MFC7150203.1"/>
    </source>
</evidence>
<dbReference type="InterPro" id="IPR036736">
    <property type="entry name" value="ACP-like_sf"/>
</dbReference>
<sequence length="78" mass="8748">MTISEFISKFEEDVVFVQQGSLTLDTRLNELDEWDSMATVAVLALVDENLNLRLNTEQLSTCNTVGDLVALVRDNLET</sequence>
<dbReference type="SUPFAM" id="SSF47336">
    <property type="entry name" value="ACP-like"/>
    <property type="match status" value="1"/>
</dbReference>
<dbReference type="InterPro" id="IPR009081">
    <property type="entry name" value="PP-bd_ACP"/>
</dbReference>
<dbReference type="RefSeq" id="WP_378045979.1">
    <property type="nucleotide sequence ID" value="NZ_JBHMDN010000010.1"/>
</dbReference>
<evidence type="ECO:0000259" key="1">
    <source>
        <dbReference type="Pfam" id="PF00550"/>
    </source>
</evidence>
<organism evidence="2 3">
    <name type="scientific">Cohnella cellulosilytica</name>
    <dbReference type="NCBI Taxonomy" id="986710"/>
    <lineage>
        <taxon>Bacteria</taxon>
        <taxon>Bacillati</taxon>
        <taxon>Bacillota</taxon>
        <taxon>Bacilli</taxon>
        <taxon>Bacillales</taxon>
        <taxon>Paenibacillaceae</taxon>
        <taxon>Cohnella</taxon>
    </lineage>
</organism>
<name>A0ABW2FAD1_9BACL</name>
<accession>A0ABW2FAD1</accession>
<dbReference type="Gene3D" id="1.10.1200.10">
    <property type="entry name" value="ACP-like"/>
    <property type="match status" value="1"/>
</dbReference>
<proteinExistence type="predicted"/>
<feature type="domain" description="Carrier" evidence="1">
    <location>
        <begin position="18"/>
        <end position="72"/>
    </location>
</feature>
<evidence type="ECO:0000313" key="3">
    <source>
        <dbReference type="Proteomes" id="UP001596378"/>
    </source>
</evidence>
<gene>
    <name evidence="2" type="ORF">ACFQMJ_16875</name>
</gene>
<dbReference type="Pfam" id="PF00550">
    <property type="entry name" value="PP-binding"/>
    <property type="match status" value="1"/>
</dbReference>